<dbReference type="Pfam" id="PF00078">
    <property type="entry name" value="RVT_1"/>
    <property type="match status" value="1"/>
</dbReference>
<gene>
    <name evidence="2" type="ORF">E6C27_scaffold103G00450</name>
</gene>
<accession>A0A5A7T0B9</accession>
<dbReference type="SUPFAM" id="SSF56672">
    <property type="entry name" value="DNA/RNA polymerases"/>
    <property type="match status" value="1"/>
</dbReference>
<dbReference type="AlphaFoldDB" id="A0A5A7T0B9"/>
<keyword evidence="2" id="KW-0808">Transferase</keyword>
<dbReference type="OrthoDB" id="1691035at2759"/>
<feature type="domain" description="Reverse transcriptase" evidence="1">
    <location>
        <begin position="1"/>
        <end position="128"/>
    </location>
</feature>
<dbReference type="PANTHER" id="PTHR24559:SF444">
    <property type="entry name" value="REVERSE TRANSCRIPTASE DOMAIN-CONTAINING PROTEIN"/>
    <property type="match status" value="1"/>
</dbReference>
<dbReference type="CDD" id="cd01647">
    <property type="entry name" value="RT_LTR"/>
    <property type="match status" value="1"/>
</dbReference>
<organism evidence="2 3">
    <name type="scientific">Cucumis melo var. makuwa</name>
    <name type="common">Oriental melon</name>
    <dbReference type="NCBI Taxonomy" id="1194695"/>
    <lineage>
        <taxon>Eukaryota</taxon>
        <taxon>Viridiplantae</taxon>
        <taxon>Streptophyta</taxon>
        <taxon>Embryophyta</taxon>
        <taxon>Tracheophyta</taxon>
        <taxon>Spermatophyta</taxon>
        <taxon>Magnoliopsida</taxon>
        <taxon>eudicotyledons</taxon>
        <taxon>Gunneridae</taxon>
        <taxon>Pentapetalae</taxon>
        <taxon>rosids</taxon>
        <taxon>fabids</taxon>
        <taxon>Cucurbitales</taxon>
        <taxon>Cucurbitaceae</taxon>
        <taxon>Benincaseae</taxon>
        <taxon>Cucumis</taxon>
    </lineage>
</organism>
<dbReference type="FunFam" id="3.30.70.270:FF:000020">
    <property type="entry name" value="Transposon Tf2-6 polyprotein-like Protein"/>
    <property type="match status" value="1"/>
</dbReference>
<name>A0A5A7T0B9_CUCMM</name>
<evidence type="ECO:0000313" key="3">
    <source>
        <dbReference type="Proteomes" id="UP000321393"/>
    </source>
</evidence>
<dbReference type="InterPro" id="IPR043502">
    <property type="entry name" value="DNA/RNA_pol_sf"/>
</dbReference>
<dbReference type="PANTHER" id="PTHR24559">
    <property type="entry name" value="TRANSPOSON TY3-I GAG-POL POLYPROTEIN"/>
    <property type="match status" value="1"/>
</dbReference>
<dbReference type="PROSITE" id="PS50878">
    <property type="entry name" value="RT_POL"/>
    <property type="match status" value="1"/>
</dbReference>
<dbReference type="InterPro" id="IPR000477">
    <property type="entry name" value="RT_dom"/>
</dbReference>
<evidence type="ECO:0000313" key="2">
    <source>
        <dbReference type="EMBL" id="KAA0034915.1"/>
    </source>
</evidence>
<dbReference type="InterPro" id="IPR041577">
    <property type="entry name" value="RT_RNaseH_2"/>
</dbReference>
<reference evidence="2 3" key="1">
    <citation type="submission" date="2019-08" db="EMBL/GenBank/DDBJ databases">
        <title>Draft genome sequences of two oriental melons (Cucumis melo L. var makuwa).</title>
        <authorList>
            <person name="Kwon S.-Y."/>
        </authorList>
    </citation>
    <scope>NUCLEOTIDE SEQUENCE [LARGE SCALE GENOMIC DNA]</scope>
    <source>
        <strain evidence="3">cv. SW 3</strain>
        <tissue evidence="2">Leaf</tissue>
    </source>
</reference>
<sequence>MFFKIDLCSDYYQLQVKESDVPKTSFRMHYGHYEFLVMPFGLNNVPAAFIDLMNKVFRQYLDRFVIVFIDDILVYSLNSTRHVEYLRFMLQILREEKLFIKFSAIKNWERPKTVSDVRSFLCLAGYYRHFVEGFSKLAHCLTTLTKKATRFEWSYDCEKSFQELKRRLTTTLIFAVPMPKKEYEVFYEASHQGLGCILMQEGKGVKFETEALDGALDYDCTIAYHHGKANVVANALSRRCWKTN</sequence>
<dbReference type="InterPro" id="IPR043128">
    <property type="entry name" value="Rev_trsase/Diguanyl_cyclase"/>
</dbReference>
<dbReference type="Gene3D" id="3.30.70.270">
    <property type="match status" value="2"/>
</dbReference>
<protein>
    <submittedName>
        <fullName evidence="2">Reverse transcriptase</fullName>
    </submittedName>
</protein>
<evidence type="ECO:0000259" key="1">
    <source>
        <dbReference type="PROSITE" id="PS50878"/>
    </source>
</evidence>
<dbReference type="GO" id="GO:0003964">
    <property type="term" value="F:RNA-directed DNA polymerase activity"/>
    <property type="evidence" value="ECO:0007669"/>
    <property type="project" value="UniProtKB-KW"/>
</dbReference>
<keyword evidence="2" id="KW-0695">RNA-directed DNA polymerase</keyword>
<comment type="caution">
    <text evidence="2">The sequence shown here is derived from an EMBL/GenBank/DDBJ whole genome shotgun (WGS) entry which is preliminary data.</text>
</comment>
<dbReference type="EMBL" id="SSTE01020233">
    <property type="protein sequence ID" value="KAA0034915.1"/>
    <property type="molecule type" value="Genomic_DNA"/>
</dbReference>
<dbReference type="Pfam" id="PF17919">
    <property type="entry name" value="RT_RNaseH_2"/>
    <property type="match status" value="1"/>
</dbReference>
<proteinExistence type="predicted"/>
<dbReference type="InterPro" id="IPR053134">
    <property type="entry name" value="RNA-dir_DNA_polymerase"/>
</dbReference>
<dbReference type="Proteomes" id="UP000321393">
    <property type="component" value="Unassembled WGS sequence"/>
</dbReference>
<keyword evidence="2" id="KW-0548">Nucleotidyltransferase</keyword>